<dbReference type="InterPro" id="IPR051135">
    <property type="entry name" value="Gal/GlcNAc/GalNAc_ST"/>
</dbReference>
<feature type="transmembrane region" description="Helical" evidence="1">
    <location>
        <begin position="20"/>
        <end position="39"/>
    </location>
</feature>
<accession>A0AAU9WC47</accession>
<organism evidence="2 3">
    <name type="scientific">Pocillopora meandrina</name>
    <dbReference type="NCBI Taxonomy" id="46732"/>
    <lineage>
        <taxon>Eukaryota</taxon>
        <taxon>Metazoa</taxon>
        <taxon>Cnidaria</taxon>
        <taxon>Anthozoa</taxon>
        <taxon>Hexacorallia</taxon>
        <taxon>Scleractinia</taxon>
        <taxon>Astrocoeniina</taxon>
        <taxon>Pocilloporidae</taxon>
        <taxon>Pocillopora</taxon>
    </lineage>
</organism>
<keyword evidence="1" id="KW-1133">Transmembrane helix</keyword>
<comment type="caution">
    <text evidence="2">The sequence shown here is derived from an EMBL/GenBank/DDBJ whole genome shotgun (WGS) entry which is preliminary data.</text>
</comment>
<proteinExistence type="predicted"/>
<keyword evidence="3" id="KW-1185">Reference proteome</keyword>
<evidence type="ECO:0008006" key="4">
    <source>
        <dbReference type="Google" id="ProtNLM"/>
    </source>
</evidence>
<dbReference type="EMBL" id="CALNXJ010000011">
    <property type="protein sequence ID" value="CAH3109387.1"/>
    <property type="molecule type" value="Genomic_DNA"/>
</dbReference>
<protein>
    <recommendedName>
        <fullName evidence="4">Sulfotransferase</fullName>
    </recommendedName>
</protein>
<dbReference type="AlphaFoldDB" id="A0AAU9WC47"/>
<evidence type="ECO:0000256" key="1">
    <source>
        <dbReference type="SAM" id="Phobius"/>
    </source>
</evidence>
<keyword evidence="1" id="KW-0472">Membrane</keyword>
<dbReference type="GO" id="GO:0006790">
    <property type="term" value="P:sulfur compound metabolic process"/>
    <property type="evidence" value="ECO:0007669"/>
    <property type="project" value="TreeGrafter"/>
</dbReference>
<dbReference type="Pfam" id="PF13469">
    <property type="entry name" value="Sulfotransfer_3"/>
    <property type="match status" value="1"/>
</dbReference>
<gene>
    <name evidence="2" type="ORF">PMEA_00002967</name>
</gene>
<dbReference type="Proteomes" id="UP001159428">
    <property type="component" value="Unassembled WGS sequence"/>
</dbReference>
<reference evidence="2 3" key="1">
    <citation type="submission" date="2022-05" db="EMBL/GenBank/DDBJ databases">
        <authorList>
            <consortium name="Genoscope - CEA"/>
            <person name="William W."/>
        </authorList>
    </citation>
    <scope>NUCLEOTIDE SEQUENCE [LARGE SCALE GENOMIC DNA]</scope>
</reference>
<name>A0AAU9WC47_9CNID</name>
<dbReference type="GO" id="GO:0006044">
    <property type="term" value="P:N-acetylglucosamine metabolic process"/>
    <property type="evidence" value="ECO:0007669"/>
    <property type="project" value="TreeGrafter"/>
</dbReference>
<evidence type="ECO:0000313" key="2">
    <source>
        <dbReference type="EMBL" id="CAH3109387.1"/>
    </source>
</evidence>
<dbReference type="SUPFAM" id="SSF52540">
    <property type="entry name" value="P-loop containing nucleoside triphosphate hydrolases"/>
    <property type="match status" value="1"/>
</dbReference>
<dbReference type="PANTHER" id="PTHR10704">
    <property type="entry name" value="CARBOHYDRATE SULFOTRANSFERASE"/>
    <property type="match status" value="1"/>
</dbReference>
<dbReference type="InterPro" id="IPR027417">
    <property type="entry name" value="P-loop_NTPase"/>
</dbReference>
<sequence>MLFFWRRSGLKRLYCCTFRLILVASICLSIGVFVFNILLVNQRPSVVKKDEESVLSEKLDETPKFFEEKSEKIPVLAQPKKKRQNLIIVAHGRSGSTFLGNIFNNHPSVFYLFEPYQTVERLVAFQPKNSQEYHDLAFSWMKGIFQCNFVSSRHVADLQSYYRKEYPSNYNPFKSLTLLQPPFCIYNTTDPRWSLESCPPLDQGTMEDSCQTQHSVTVVKVLISRMPDTNLKQLLTICDTDQFDCKFIFLVRDPRGIIPSSKAVGFYGDNDKVLLNGTQKFSQEVCGATYKNLNIIRFLQAQMKKRFMLLRYEDLAVNPLEMLPKLLEFAGLPEDESLTRWLYLASHSPETKSEQSAARWRQDSKEGAERWRWKVKSSIISVIEHYCKDVMETLGYIPVNGSYQVQKNLTISLLEEYYDALHWFQ</sequence>
<keyword evidence="1" id="KW-0812">Transmembrane</keyword>
<dbReference type="GO" id="GO:0001517">
    <property type="term" value="F:N-acetylglucosamine 6-O-sulfotransferase activity"/>
    <property type="evidence" value="ECO:0007669"/>
    <property type="project" value="TreeGrafter"/>
</dbReference>
<dbReference type="Gene3D" id="3.40.50.300">
    <property type="entry name" value="P-loop containing nucleotide triphosphate hydrolases"/>
    <property type="match status" value="1"/>
</dbReference>
<dbReference type="PANTHER" id="PTHR10704:SF44">
    <property type="entry name" value="LD35051P-RELATED"/>
    <property type="match status" value="1"/>
</dbReference>
<evidence type="ECO:0000313" key="3">
    <source>
        <dbReference type="Proteomes" id="UP001159428"/>
    </source>
</evidence>